<feature type="transmembrane region" description="Helical" evidence="1">
    <location>
        <begin position="313"/>
        <end position="340"/>
    </location>
</feature>
<reference evidence="2 3" key="5">
    <citation type="journal article" date="2011" name="ISME J.">
        <title>Dual transcriptional profiling of a bacterial/fungal confrontation: Collimonas fungivorans versus Aspergillus niger.</title>
        <authorList>
            <person name="Mela F."/>
            <person name="Fritsche K."/>
            <person name="de Boer W."/>
            <person name="van Veen J.A."/>
            <person name="de Graaff L.H."/>
            <person name="van den Berg M."/>
            <person name="Leveau J.H."/>
        </authorList>
    </citation>
    <scope>NUCLEOTIDE SEQUENCE [LARGE SCALE GENOMIC DNA]</scope>
    <source>
        <strain evidence="2 3">Ter331</strain>
    </source>
</reference>
<keyword evidence="3" id="KW-1185">Reference proteome</keyword>
<organism evidence="2 3">
    <name type="scientific">Collimonas fungivorans (strain Ter331)</name>
    <dbReference type="NCBI Taxonomy" id="1005048"/>
    <lineage>
        <taxon>Bacteria</taxon>
        <taxon>Pseudomonadati</taxon>
        <taxon>Pseudomonadota</taxon>
        <taxon>Betaproteobacteria</taxon>
        <taxon>Burkholderiales</taxon>
        <taxon>Oxalobacteraceae</taxon>
        <taxon>Collimonas</taxon>
    </lineage>
</organism>
<evidence type="ECO:0000313" key="3">
    <source>
        <dbReference type="Proteomes" id="UP000008392"/>
    </source>
</evidence>
<accession>G0A8I2</accession>
<dbReference type="KEGG" id="cfu:CFU_1623"/>
<protein>
    <submittedName>
        <fullName evidence="2">TRAP transporter solute receptor, TAXI family</fullName>
    </submittedName>
</protein>
<keyword evidence="1" id="KW-0472">Membrane</keyword>
<proteinExistence type="predicted"/>
<dbReference type="RefSeq" id="WP_014005609.1">
    <property type="nucleotide sequence ID" value="NC_015856.1"/>
</dbReference>
<reference evidence="3" key="6">
    <citation type="submission" date="2011-05" db="EMBL/GenBank/DDBJ databases">
        <title>Complete sequence of Collimonas fungivorans Ter331.</title>
        <authorList>
            <person name="Leveau J.H."/>
        </authorList>
    </citation>
    <scope>NUCLEOTIDE SEQUENCE [LARGE SCALE GENOMIC DNA]</scope>
    <source>
        <strain evidence="3">Ter331</strain>
    </source>
</reference>
<dbReference type="Proteomes" id="UP000008392">
    <property type="component" value="Chromosome"/>
</dbReference>
<dbReference type="EMBL" id="CP002745">
    <property type="protein sequence ID" value="AEK61455.1"/>
    <property type="molecule type" value="Genomic_DNA"/>
</dbReference>
<keyword evidence="1" id="KW-1133">Transmembrane helix</keyword>
<dbReference type="HOGENOM" id="CLU_665173_0_0_4"/>
<reference evidence="2 3" key="2">
    <citation type="journal article" date="2006" name="J. Microbiol. Methods">
        <title>Genomic flank-sequencing of plasposon insertion sites for rapid identification of functional genes.</title>
        <authorList>
            <person name="Leveau J.H."/>
            <person name="Gerards S."/>
            <person name="Fritsche K."/>
            <person name="Zondag G."/>
            <person name="van Veen J.A."/>
        </authorList>
    </citation>
    <scope>NUCLEOTIDE SEQUENCE [LARGE SCALE GENOMIC DNA]</scope>
    <source>
        <strain evidence="2 3">Ter331</strain>
    </source>
</reference>
<keyword evidence="1" id="KW-0812">Transmembrane</keyword>
<evidence type="ECO:0000256" key="1">
    <source>
        <dbReference type="SAM" id="Phobius"/>
    </source>
</evidence>
<dbReference type="STRING" id="1005048.CFU_1623"/>
<keyword evidence="2" id="KW-0675">Receptor</keyword>
<reference evidence="2 3" key="3">
    <citation type="journal article" date="2008" name="FEMS Microbiol. Ecol.">
        <title>Identification and characterization of genes underlying chitinolysis in Collimonas fungivorans Ter331.</title>
        <authorList>
            <person name="Fritsche K."/>
            <person name="de Boer W."/>
            <person name="Gerards S."/>
            <person name="van den Berg M."/>
            <person name="van Veen J.A."/>
            <person name="Leveau J.H."/>
        </authorList>
    </citation>
    <scope>NUCLEOTIDE SEQUENCE [LARGE SCALE GENOMIC DNA]</scope>
    <source>
        <strain evidence="2 3">Ter331</strain>
    </source>
</reference>
<reference evidence="2 3" key="4">
    <citation type="journal article" date="2010" name="Environ. Microbiol.">
        <title>The bacterial genus Collimonas: mycophagy, weathering and other adaptive solutions to life in oligotrophic soil environments.</title>
        <authorList>
            <person name="Leveau J.H."/>
            <person name="Uroz S."/>
            <person name="de Boer W."/>
        </authorList>
    </citation>
    <scope>NUCLEOTIDE SEQUENCE [LARGE SCALE GENOMIC DNA]</scope>
    <source>
        <strain evidence="2 3">Ter331</strain>
    </source>
</reference>
<dbReference type="PANTHER" id="PTHR42941:SF1">
    <property type="entry name" value="SLL1037 PROTEIN"/>
    <property type="match status" value="1"/>
</dbReference>
<gene>
    <name evidence="2" type="ordered locus">CFU_1623</name>
</gene>
<dbReference type="Gene3D" id="3.40.190.10">
    <property type="entry name" value="Periplasmic binding protein-like II"/>
    <property type="match status" value="2"/>
</dbReference>
<feature type="transmembrane region" description="Helical" evidence="1">
    <location>
        <begin position="352"/>
        <end position="372"/>
    </location>
</feature>
<sequence length="413" mass="46290">MQKNKMQLARLLLFLSLVLIVLYATFKAVPARQIRIAAGPEGGSFYAIALQYKKILEKKYYQVEIIPFQNTDEISAQVADDAAHVDIGFVANDLHGKNTGSLISLGEIQLQPIFIFVNRKEEAAGRIQSFADLRGLRLVLPPEKSVTSQTLLSIFALYGIDRNNTPLSFLSIGSGIPQLVQEKFDAGLFILGAESELMAELAKNQHLALAEMKQQAAIVRRFPFLQEVTLPNGIFDLEGKIPARDVKLLAASISVIAKKDLPPATTYALLEAMWEVHRSSSYVNGENEFPKYSSTAIHTSEFVNEFYRKGTPWIFSTFPVAAASILDAYLAPLLGIWFFLSIYRVFIQLEKIRSLTLSFLAHLLLCWLRWGIRKGRPLSPLARFLVEKVESAIEREEQGLPEVLAELKHLKQL</sequence>
<dbReference type="SUPFAM" id="SSF53850">
    <property type="entry name" value="Periplasmic binding protein-like II"/>
    <property type="match status" value="1"/>
</dbReference>
<dbReference type="eggNOG" id="COG2358">
    <property type="taxonomic scope" value="Bacteria"/>
</dbReference>
<evidence type="ECO:0000313" key="2">
    <source>
        <dbReference type="EMBL" id="AEK61455.1"/>
    </source>
</evidence>
<dbReference type="InterPro" id="IPR011852">
    <property type="entry name" value="TRAP_TAXI"/>
</dbReference>
<dbReference type="Pfam" id="PF16868">
    <property type="entry name" value="NMT1_3"/>
    <property type="match status" value="1"/>
</dbReference>
<dbReference type="PANTHER" id="PTHR42941">
    <property type="entry name" value="SLL1037 PROTEIN"/>
    <property type="match status" value="1"/>
</dbReference>
<dbReference type="AlphaFoldDB" id="G0A8I2"/>
<reference evidence="2 3" key="1">
    <citation type="journal article" date="2004" name="Environ. Microbiol.">
        <title>Phylogeny-function analysis of (meta)genomic libraries: screening for expression of ribosomal RNA genes by large-insert library fluorescent in situ hybridization (LIL-FISH).</title>
        <authorList>
            <person name="Leveau J.H."/>
            <person name="Gerards S."/>
            <person name="de Boer W."/>
            <person name="van Veen J.A."/>
        </authorList>
    </citation>
    <scope>NUCLEOTIDE SEQUENCE [LARGE SCALE GENOMIC DNA]</scope>
    <source>
        <strain evidence="2 3">Ter331</strain>
    </source>
</reference>
<name>G0A8I2_COLFT</name>